<evidence type="ECO:0000313" key="5">
    <source>
        <dbReference type="EMBL" id="ATW27444.1"/>
    </source>
</evidence>
<protein>
    <recommendedName>
        <fullName evidence="4">Methyltransferase</fullName>
        <ecNumber evidence="4">2.1.1.-</ecNumber>
    </recommendedName>
</protein>
<keyword evidence="2 5" id="KW-0489">Methyltransferase</keyword>
<dbReference type="KEGG" id="fwa:DCMF_24230"/>
<dbReference type="Pfam" id="PF06253">
    <property type="entry name" value="MTTB"/>
    <property type="match status" value="1"/>
</dbReference>
<name>A0A3G1KY77_FORW1</name>
<dbReference type="EMBL" id="CP017634">
    <property type="protein sequence ID" value="ATW27444.1"/>
    <property type="molecule type" value="Genomic_DNA"/>
</dbReference>
<dbReference type="OrthoDB" id="5418352at2"/>
<evidence type="ECO:0000313" key="6">
    <source>
        <dbReference type="Proteomes" id="UP000323521"/>
    </source>
</evidence>
<dbReference type="GO" id="GO:0015948">
    <property type="term" value="P:methanogenesis"/>
    <property type="evidence" value="ECO:0007669"/>
    <property type="project" value="UniProtKB-UniRule"/>
</dbReference>
<reference evidence="5 6" key="1">
    <citation type="submission" date="2016-10" db="EMBL/GenBank/DDBJ databases">
        <title>Complete Genome Sequence of Peptococcaceae strain DCMF.</title>
        <authorList>
            <person name="Edwards R.J."/>
            <person name="Holland S.I."/>
            <person name="Deshpande N.P."/>
            <person name="Wong Y.K."/>
            <person name="Ertan H."/>
            <person name="Manefield M."/>
            <person name="Russell T.L."/>
            <person name="Lee M.J."/>
        </authorList>
    </citation>
    <scope>NUCLEOTIDE SEQUENCE [LARGE SCALE GENOMIC DNA]</scope>
    <source>
        <strain evidence="5 6">DCMF</strain>
    </source>
</reference>
<dbReference type="InterPro" id="IPR038601">
    <property type="entry name" value="MttB-like_sf"/>
</dbReference>
<comment type="similarity">
    <text evidence="1 4">Belongs to the trimethylamine methyltransferase family.</text>
</comment>
<dbReference type="GO" id="GO:0032259">
    <property type="term" value="P:methylation"/>
    <property type="evidence" value="ECO:0007669"/>
    <property type="project" value="UniProtKB-KW"/>
</dbReference>
<organism evidence="5 6">
    <name type="scientific">Formimonas warabiya</name>
    <dbReference type="NCBI Taxonomy" id="1761012"/>
    <lineage>
        <taxon>Bacteria</taxon>
        <taxon>Bacillati</taxon>
        <taxon>Bacillota</taxon>
        <taxon>Clostridia</taxon>
        <taxon>Eubacteriales</taxon>
        <taxon>Peptococcaceae</taxon>
        <taxon>Candidatus Formimonas</taxon>
    </lineage>
</organism>
<evidence type="ECO:0000256" key="4">
    <source>
        <dbReference type="PIRNR" id="PIRNR037567"/>
    </source>
</evidence>
<proteinExistence type="inferred from homology"/>
<dbReference type="Gene3D" id="3.20.20.480">
    <property type="entry name" value="Trimethylamine methyltransferase-like"/>
    <property type="match status" value="1"/>
</dbReference>
<evidence type="ECO:0000256" key="3">
    <source>
        <dbReference type="ARBA" id="ARBA00022679"/>
    </source>
</evidence>
<sequence length="474" mass="52712">MTLKPRLHVISEQDYPRIHEATVKILGETGVVFHSEEALAVFRKHGAKVMNKTVYLDRTRIEQALETCPRTFSWMARNEKHAVVVGEECLIQPNAGPVYIQDLDRGRRLALLEDYCNIQKLCQASDVVNLAGHIPVNPSDVNQQEKHLRIMHAMIKHADKPLIGHTVYRKQAQEMLDMMEIAIGKKGCLQDKHYLGVVVNPLSPLAYSEDALETMLVYAENKQPIVIAPAIMAGVSGPISLLGTVVQQNAEILAGIVLVQLINPGNPVVYSTASTTAFMKRASYCAGTPEAMLINIPNLQMGQDFYHLPVRTMCGITEAKTIDSQSGFETMQSVMMGMLGGAHILVQCLGVLDALMTTSYEKFIIDEEIIRRVKCVAGGIDNSDNALAVDVIQEIGPTGTYLTHQSTYEHFRERWAPTISNWEPYDNWAKAGGEEIVIAANRKLKEILHHAPPSLIDAALDQELMRYIHQLIEE</sequence>
<dbReference type="EC" id="2.1.1.-" evidence="4"/>
<dbReference type="PIRSF" id="PIRSF037567">
    <property type="entry name" value="MTTB_MeTrfase"/>
    <property type="match status" value="1"/>
</dbReference>
<evidence type="ECO:0000256" key="2">
    <source>
        <dbReference type="ARBA" id="ARBA00022603"/>
    </source>
</evidence>
<dbReference type="RefSeq" id="WP_148136805.1">
    <property type="nucleotide sequence ID" value="NZ_CP017634.1"/>
</dbReference>
<accession>A0A3G1KY77</accession>
<keyword evidence="3 4" id="KW-0808">Transferase</keyword>
<evidence type="ECO:0000256" key="1">
    <source>
        <dbReference type="ARBA" id="ARBA00007137"/>
    </source>
</evidence>
<dbReference type="Proteomes" id="UP000323521">
    <property type="component" value="Chromosome"/>
</dbReference>
<gene>
    <name evidence="5" type="ORF">DCMF_24230</name>
</gene>
<dbReference type="AlphaFoldDB" id="A0A3G1KY77"/>
<dbReference type="GO" id="GO:0008168">
    <property type="term" value="F:methyltransferase activity"/>
    <property type="evidence" value="ECO:0007669"/>
    <property type="project" value="UniProtKB-KW"/>
</dbReference>
<dbReference type="InterPro" id="IPR010426">
    <property type="entry name" value="MTTB_MeTrfase"/>
</dbReference>
<keyword evidence="6" id="KW-1185">Reference proteome</keyword>